<sequence>MVVPMMLSVIVYIAQMTPNITMPHPRRIKILITKSVKRRKVTIGSTPETSPCSCLLTVWFEPVFQSRAQHHMEQLRDTVRYADASGSVPIDGLPRQPVIPDLQQLLPTGEHAAPAPSLSLTATPA</sequence>
<dbReference type="AlphaFoldDB" id="A0A5B7G9R3"/>
<evidence type="ECO:0000313" key="2">
    <source>
        <dbReference type="Proteomes" id="UP000324222"/>
    </source>
</evidence>
<dbReference type="EMBL" id="VSRR010011505">
    <property type="protein sequence ID" value="MPC53284.1"/>
    <property type="molecule type" value="Genomic_DNA"/>
</dbReference>
<accession>A0A5B7G9R3</accession>
<gene>
    <name evidence="1" type="ORF">E2C01_047173</name>
</gene>
<comment type="caution">
    <text evidence="1">The sequence shown here is derived from an EMBL/GenBank/DDBJ whole genome shotgun (WGS) entry which is preliminary data.</text>
</comment>
<evidence type="ECO:0000313" key="1">
    <source>
        <dbReference type="EMBL" id="MPC53284.1"/>
    </source>
</evidence>
<proteinExistence type="predicted"/>
<name>A0A5B7G9R3_PORTR</name>
<protein>
    <submittedName>
        <fullName evidence="1">Uncharacterized protein</fullName>
    </submittedName>
</protein>
<reference evidence="1 2" key="1">
    <citation type="submission" date="2019-05" db="EMBL/GenBank/DDBJ databases">
        <title>Another draft genome of Portunus trituberculatus and its Hox gene families provides insights of decapod evolution.</title>
        <authorList>
            <person name="Jeong J.-H."/>
            <person name="Song I."/>
            <person name="Kim S."/>
            <person name="Choi T."/>
            <person name="Kim D."/>
            <person name="Ryu S."/>
            <person name="Kim W."/>
        </authorList>
    </citation>
    <scope>NUCLEOTIDE SEQUENCE [LARGE SCALE GENOMIC DNA]</scope>
    <source>
        <tissue evidence="1">Muscle</tissue>
    </source>
</reference>
<keyword evidence="2" id="KW-1185">Reference proteome</keyword>
<dbReference type="Proteomes" id="UP000324222">
    <property type="component" value="Unassembled WGS sequence"/>
</dbReference>
<organism evidence="1 2">
    <name type="scientific">Portunus trituberculatus</name>
    <name type="common">Swimming crab</name>
    <name type="synonym">Neptunus trituberculatus</name>
    <dbReference type="NCBI Taxonomy" id="210409"/>
    <lineage>
        <taxon>Eukaryota</taxon>
        <taxon>Metazoa</taxon>
        <taxon>Ecdysozoa</taxon>
        <taxon>Arthropoda</taxon>
        <taxon>Crustacea</taxon>
        <taxon>Multicrustacea</taxon>
        <taxon>Malacostraca</taxon>
        <taxon>Eumalacostraca</taxon>
        <taxon>Eucarida</taxon>
        <taxon>Decapoda</taxon>
        <taxon>Pleocyemata</taxon>
        <taxon>Brachyura</taxon>
        <taxon>Eubrachyura</taxon>
        <taxon>Portunoidea</taxon>
        <taxon>Portunidae</taxon>
        <taxon>Portuninae</taxon>
        <taxon>Portunus</taxon>
    </lineage>
</organism>